<dbReference type="Pfam" id="PF01464">
    <property type="entry name" value="SLT"/>
    <property type="match status" value="1"/>
</dbReference>
<reference evidence="5 6" key="1">
    <citation type="submission" date="2020-08" db="EMBL/GenBank/DDBJ databases">
        <title>Novel species isolated from subtropical streams in China.</title>
        <authorList>
            <person name="Lu H."/>
        </authorList>
    </citation>
    <scope>NUCLEOTIDE SEQUENCE [LARGE SCALE GENOMIC DNA]</scope>
    <source>
        <strain evidence="5 6">CY18W</strain>
    </source>
</reference>
<dbReference type="InterPro" id="IPR023346">
    <property type="entry name" value="Lysozyme-like_dom_sf"/>
</dbReference>
<feature type="domain" description="LysM" evidence="4">
    <location>
        <begin position="431"/>
        <end position="474"/>
    </location>
</feature>
<proteinExistence type="inferred from homology"/>
<comment type="similarity">
    <text evidence="1">Belongs to the transglycosylase Slt family.</text>
</comment>
<keyword evidence="3" id="KW-0732">Signal</keyword>
<accession>A0ABR6ZUL3</accession>
<feature type="signal peptide" evidence="3">
    <location>
        <begin position="1"/>
        <end position="27"/>
    </location>
</feature>
<dbReference type="InterPro" id="IPR036779">
    <property type="entry name" value="LysM_dom_sf"/>
</dbReference>
<keyword evidence="6" id="KW-1185">Reference proteome</keyword>
<dbReference type="Gene3D" id="1.10.530.10">
    <property type="match status" value="1"/>
</dbReference>
<dbReference type="Proteomes" id="UP000650424">
    <property type="component" value="Unassembled WGS sequence"/>
</dbReference>
<dbReference type="InterPro" id="IPR018392">
    <property type="entry name" value="LysM"/>
</dbReference>
<dbReference type="CDD" id="cd16894">
    <property type="entry name" value="MltD-like"/>
    <property type="match status" value="1"/>
</dbReference>
<feature type="chain" id="PRO_5047050776" evidence="3">
    <location>
        <begin position="28"/>
        <end position="526"/>
    </location>
</feature>
<dbReference type="InterPro" id="IPR000189">
    <property type="entry name" value="Transglyc_AS"/>
</dbReference>
<dbReference type="SUPFAM" id="SSF53955">
    <property type="entry name" value="Lysozyme-like"/>
    <property type="match status" value="1"/>
</dbReference>
<evidence type="ECO:0000256" key="1">
    <source>
        <dbReference type="ARBA" id="ARBA00007734"/>
    </source>
</evidence>
<dbReference type="EMBL" id="JACOGF010000010">
    <property type="protein sequence ID" value="MBC3919576.1"/>
    <property type="molecule type" value="Genomic_DNA"/>
</dbReference>
<dbReference type="PROSITE" id="PS00922">
    <property type="entry name" value="TRANSGLYCOSYLASE"/>
    <property type="match status" value="1"/>
</dbReference>
<dbReference type="SMART" id="SM00257">
    <property type="entry name" value="LysM"/>
    <property type="match status" value="2"/>
</dbReference>
<dbReference type="Pfam" id="PF01476">
    <property type="entry name" value="LysM"/>
    <property type="match status" value="1"/>
</dbReference>
<dbReference type="PANTHER" id="PTHR37423">
    <property type="entry name" value="SOLUBLE LYTIC MUREIN TRANSGLYCOSYLASE-RELATED"/>
    <property type="match status" value="1"/>
</dbReference>
<name>A0ABR6ZUL3_9BURK</name>
<dbReference type="Gene3D" id="3.10.350.10">
    <property type="entry name" value="LysM domain"/>
    <property type="match status" value="1"/>
</dbReference>
<protein>
    <submittedName>
        <fullName evidence="5">Transglycosylase SLT domain-containing protein</fullName>
    </submittedName>
</protein>
<organism evidence="5 6">
    <name type="scientific">Undibacterium hunanense</name>
    <dbReference type="NCBI Taxonomy" id="2762292"/>
    <lineage>
        <taxon>Bacteria</taxon>
        <taxon>Pseudomonadati</taxon>
        <taxon>Pseudomonadota</taxon>
        <taxon>Betaproteobacteria</taxon>
        <taxon>Burkholderiales</taxon>
        <taxon>Oxalobacteraceae</taxon>
        <taxon>Undibacterium</taxon>
    </lineage>
</organism>
<evidence type="ECO:0000313" key="6">
    <source>
        <dbReference type="Proteomes" id="UP000650424"/>
    </source>
</evidence>
<dbReference type="CDD" id="cd00118">
    <property type="entry name" value="LysM"/>
    <property type="match status" value="1"/>
</dbReference>
<dbReference type="InterPro" id="IPR008258">
    <property type="entry name" value="Transglycosylase_SLT_dom_1"/>
</dbReference>
<gene>
    <name evidence="5" type="ORF">H8L32_18965</name>
</gene>
<dbReference type="PROSITE" id="PS51782">
    <property type="entry name" value="LYSM"/>
    <property type="match status" value="1"/>
</dbReference>
<comment type="caution">
    <text evidence="5">The sequence shown here is derived from an EMBL/GenBank/DDBJ whole genome shotgun (WGS) entry which is preliminary data.</text>
</comment>
<evidence type="ECO:0000313" key="5">
    <source>
        <dbReference type="EMBL" id="MBC3919576.1"/>
    </source>
</evidence>
<dbReference type="PANTHER" id="PTHR37423:SF2">
    <property type="entry name" value="MEMBRANE-BOUND LYTIC MUREIN TRANSGLYCOSYLASE C"/>
    <property type="match status" value="1"/>
</dbReference>
<sequence>MKRFPLRSSSLFAAALLSYVAPQICLAETPPAFALASAPETIAPVPTITTPPATAPEISLPTPMAAQIATDTGTLEYTEKTGDLWNRIRTGYAIPDLENQLVSNQLAWYSTRTDYILRTVQRGSRYLFHVVEELEKRGMPTELALLPFIESAFNPQAISTAKATGMWQFMAATGRDFNLKQTMFKDDRRGVLDSTDAALNYLEKLYGMFGDWQLALAAYNWGEGSVQRAIKKQQAAGLPIDFQSLSVHMPNETRNYLPKLQAVKNIIGHPEQFSLALPKLDNQPYFVTIEKTRDIDVRVAAQLAELPLDEFTALNPQFNRPVITGDSNTKILLPTDNAALFRANLSKWQGPLSTWSAHTVQKTERIESLAGKLGLKPELLREVNLIPAKMMVKAGSTLLVPKSSKVPDNDISLEIAEKAQLIMEKTSTRQVSYKVGKHDNLAAIAKRYRVSIADLKSWNNLKRENVAHGQTLRVQVPFVTQVSQHTPLATRHTAAAPRVVHRSAAPARSSGKSLIAHLKNSRKKHS</sequence>
<evidence type="ECO:0000256" key="2">
    <source>
        <dbReference type="SAM" id="MobiDB-lite"/>
    </source>
</evidence>
<evidence type="ECO:0000256" key="3">
    <source>
        <dbReference type="SAM" id="SignalP"/>
    </source>
</evidence>
<dbReference type="SUPFAM" id="SSF54106">
    <property type="entry name" value="LysM domain"/>
    <property type="match status" value="1"/>
</dbReference>
<feature type="region of interest" description="Disordered" evidence="2">
    <location>
        <begin position="489"/>
        <end position="526"/>
    </location>
</feature>
<evidence type="ECO:0000259" key="4">
    <source>
        <dbReference type="PROSITE" id="PS51782"/>
    </source>
</evidence>